<dbReference type="PRINTS" id="PR00420">
    <property type="entry name" value="RNGMNOXGNASE"/>
</dbReference>
<dbReference type="SUPFAM" id="SSF51905">
    <property type="entry name" value="FAD/NAD(P)-binding domain"/>
    <property type="match status" value="1"/>
</dbReference>
<name>A0A1H9QQ07_9ACTN</name>
<gene>
    <name evidence="5" type="ORF">SAMN05421870_10344</name>
</gene>
<dbReference type="InterPro" id="IPR036188">
    <property type="entry name" value="FAD/NAD-bd_sf"/>
</dbReference>
<dbReference type="InterPro" id="IPR009959">
    <property type="entry name" value="Cyclase_SnoaL-like"/>
</dbReference>
<keyword evidence="3" id="KW-0274">FAD</keyword>
<dbReference type="Proteomes" id="UP000182841">
    <property type="component" value="Unassembled WGS sequence"/>
</dbReference>
<dbReference type="OrthoDB" id="8670884at2"/>
<dbReference type="InterPro" id="IPR002938">
    <property type="entry name" value="FAD-bd"/>
</dbReference>
<dbReference type="AlphaFoldDB" id="A0A1H9QQ07"/>
<sequence>MDTDTQAVVIGAGPCGLATAGQLLRRGVRVRIFEALPEPARGSRAIMLWPPAQAVLDDLEMLDAARGQAHTPGRLDYHGDTGRLVSVGLRARQAPLVLPQSRTDALLESAVRRSGGTVERDRRLVSLTQRDDTVEVVVRDGAGRHEQLCTRWLIGADGVHSTVRELLGVAFTGSALPTPFILAEGPLSGVRVPDVPAYYLTSRGGMVIAPLPKGRYRVAGSAVDGQEATAGFIQDILDTRGPGGLRMDDIETLTTFSSSERIAARMRSGRVLLVGDAAHTHSAVGGQGLNLGLQDVRNLAWKLAGVLGGTLDEAVLDTYEPERLAAARQIVKATGDVTRVALARPPWSGLRNAVLRIAERTPPAQSRYAATVAGQRIRYPTSALGRPAGFRRTGLPAPGWAAAATTAGDRFTLLTCGPSDGPLSIAAEALTRRYPALLSHHQLRRRRREFLLIRPDGYVAVRGRPKDLPRTERLLTAIGSDPQPTERSAMPHRHDDHQTYEAHAATFRKWADSIMDGDVEAYASCWAPDAVAEDIAMGMETRGVRDISAAAARWFEAIVDQKIILLAQLEGDGYSAVMWELSAQAQGTFTELSTDVRPGSRFTKQGMSAFRFNDQAQFVWERSHWDRASVLRQIEAPHDD</sequence>
<dbReference type="InterPro" id="IPR032710">
    <property type="entry name" value="NTF2-like_dom_sf"/>
</dbReference>
<dbReference type="GO" id="GO:0071949">
    <property type="term" value="F:FAD binding"/>
    <property type="evidence" value="ECO:0007669"/>
    <property type="project" value="InterPro"/>
</dbReference>
<dbReference type="SUPFAM" id="SSF54427">
    <property type="entry name" value="NTF2-like"/>
    <property type="match status" value="1"/>
</dbReference>
<protein>
    <submittedName>
        <fullName evidence="5">2-polyprenyl-6-methoxyphenol hydroxylase</fullName>
    </submittedName>
</protein>
<evidence type="ECO:0000313" key="6">
    <source>
        <dbReference type="Proteomes" id="UP000182841"/>
    </source>
</evidence>
<dbReference type="Pfam" id="PF01494">
    <property type="entry name" value="FAD_binding_3"/>
    <property type="match status" value="1"/>
</dbReference>
<dbReference type="PANTHER" id="PTHR43004">
    <property type="entry name" value="TRK SYSTEM POTASSIUM UPTAKE PROTEIN"/>
    <property type="match status" value="1"/>
</dbReference>
<dbReference type="Gene3D" id="3.50.50.60">
    <property type="entry name" value="FAD/NAD(P)-binding domain"/>
    <property type="match status" value="1"/>
</dbReference>
<dbReference type="Pfam" id="PF07366">
    <property type="entry name" value="SnoaL"/>
    <property type="match status" value="1"/>
</dbReference>
<keyword evidence="6" id="KW-1185">Reference proteome</keyword>
<evidence type="ECO:0000256" key="2">
    <source>
        <dbReference type="ARBA" id="ARBA00022630"/>
    </source>
</evidence>
<dbReference type="Gene3D" id="3.30.70.2450">
    <property type="match status" value="1"/>
</dbReference>
<evidence type="ECO:0000256" key="1">
    <source>
        <dbReference type="ARBA" id="ARBA00001974"/>
    </source>
</evidence>
<keyword evidence="2" id="KW-0285">Flavoprotein</keyword>
<dbReference type="Gene3D" id="3.10.450.50">
    <property type="match status" value="1"/>
</dbReference>
<accession>A0A1H9QQ07</accession>
<dbReference type="PANTHER" id="PTHR43004:SF19">
    <property type="entry name" value="BINDING MONOOXYGENASE, PUTATIVE (JCVI)-RELATED"/>
    <property type="match status" value="1"/>
</dbReference>
<dbReference type="RefSeq" id="WP_074999344.1">
    <property type="nucleotide sequence ID" value="NZ_FOGO01000003.1"/>
</dbReference>
<evidence type="ECO:0000259" key="4">
    <source>
        <dbReference type="Pfam" id="PF01494"/>
    </source>
</evidence>
<feature type="domain" description="FAD-binding" evidence="4">
    <location>
        <begin position="4"/>
        <end position="333"/>
    </location>
</feature>
<reference evidence="6" key="1">
    <citation type="submission" date="2016-10" db="EMBL/GenBank/DDBJ databases">
        <authorList>
            <person name="Varghese N."/>
            <person name="Submissions S."/>
        </authorList>
    </citation>
    <scope>NUCLEOTIDE SEQUENCE [LARGE SCALE GENOMIC DNA]</scope>
    <source>
        <strain evidence="6">CGMCC 4.6825</strain>
    </source>
</reference>
<comment type="cofactor">
    <cofactor evidence="1">
        <name>FAD</name>
        <dbReference type="ChEBI" id="CHEBI:57692"/>
    </cofactor>
</comment>
<organism evidence="5 6">
    <name type="scientific">Streptomyces qinglanensis</name>
    <dbReference type="NCBI Taxonomy" id="943816"/>
    <lineage>
        <taxon>Bacteria</taxon>
        <taxon>Bacillati</taxon>
        <taxon>Actinomycetota</taxon>
        <taxon>Actinomycetes</taxon>
        <taxon>Kitasatosporales</taxon>
        <taxon>Streptomycetaceae</taxon>
        <taxon>Streptomyces</taxon>
    </lineage>
</organism>
<dbReference type="GO" id="GO:0030638">
    <property type="term" value="P:polyketide metabolic process"/>
    <property type="evidence" value="ECO:0007669"/>
    <property type="project" value="InterPro"/>
</dbReference>
<dbReference type="GO" id="GO:0016709">
    <property type="term" value="F:oxidoreductase activity, acting on paired donors, with incorporation or reduction of molecular oxygen, NAD(P)H as one donor, and incorporation of one atom of oxygen"/>
    <property type="evidence" value="ECO:0007669"/>
    <property type="project" value="UniProtKB-ARBA"/>
</dbReference>
<dbReference type="Gene3D" id="3.40.30.120">
    <property type="match status" value="1"/>
</dbReference>
<dbReference type="EMBL" id="FOGO01000003">
    <property type="protein sequence ID" value="SER62586.1"/>
    <property type="molecule type" value="Genomic_DNA"/>
</dbReference>
<proteinExistence type="predicted"/>
<evidence type="ECO:0000256" key="3">
    <source>
        <dbReference type="ARBA" id="ARBA00022827"/>
    </source>
</evidence>
<evidence type="ECO:0000313" key="5">
    <source>
        <dbReference type="EMBL" id="SER62586.1"/>
    </source>
</evidence>
<dbReference type="InterPro" id="IPR050641">
    <property type="entry name" value="RIFMO-like"/>
</dbReference>